<name>A0A6J4T3F9_9ACTN</name>
<proteinExistence type="predicted"/>
<feature type="region of interest" description="Disordered" evidence="1">
    <location>
        <begin position="32"/>
        <end position="51"/>
    </location>
</feature>
<dbReference type="EMBL" id="CADCVK010000458">
    <property type="protein sequence ID" value="CAA9512423.1"/>
    <property type="molecule type" value="Genomic_DNA"/>
</dbReference>
<feature type="compositionally biased region" description="Polar residues" evidence="1">
    <location>
        <begin position="35"/>
        <end position="51"/>
    </location>
</feature>
<sequence length="51" mass="5503">MQDRDTEGGERAGEAPDRDLLILEISAGRRLRGQLPSSGRRSSVTCSVCIS</sequence>
<evidence type="ECO:0000313" key="2">
    <source>
        <dbReference type="EMBL" id="CAA9512423.1"/>
    </source>
</evidence>
<accession>A0A6J4T3F9</accession>
<gene>
    <name evidence="2" type="ORF">AVDCRST_MAG12-3296</name>
</gene>
<dbReference type="AlphaFoldDB" id="A0A6J4T3F9"/>
<protein>
    <submittedName>
        <fullName evidence="2">Uncharacterized protein</fullName>
    </submittedName>
</protein>
<reference evidence="2" key="1">
    <citation type="submission" date="2020-02" db="EMBL/GenBank/DDBJ databases">
        <authorList>
            <person name="Meier V. D."/>
        </authorList>
    </citation>
    <scope>NUCLEOTIDE SEQUENCE</scope>
    <source>
        <strain evidence="2">AVDCRST_MAG12</strain>
    </source>
</reference>
<organism evidence="2">
    <name type="scientific">uncultured Rubrobacteraceae bacterium</name>
    <dbReference type="NCBI Taxonomy" id="349277"/>
    <lineage>
        <taxon>Bacteria</taxon>
        <taxon>Bacillati</taxon>
        <taxon>Actinomycetota</taxon>
        <taxon>Rubrobacteria</taxon>
        <taxon>Rubrobacterales</taxon>
        <taxon>Rubrobacteraceae</taxon>
        <taxon>environmental samples</taxon>
    </lineage>
</organism>
<evidence type="ECO:0000256" key="1">
    <source>
        <dbReference type="SAM" id="MobiDB-lite"/>
    </source>
</evidence>